<dbReference type="EMBL" id="CAVLGL010000087">
    <property type="protein sequence ID" value="CAK1591441.1"/>
    <property type="molecule type" value="Genomic_DNA"/>
</dbReference>
<evidence type="ECO:0000313" key="2">
    <source>
        <dbReference type="EMBL" id="CAK1591441.1"/>
    </source>
</evidence>
<name>A0AAV1L852_9NEOP</name>
<organism evidence="2 3">
    <name type="scientific">Parnassius mnemosyne</name>
    <name type="common">clouded apollo</name>
    <dbReference type="NCBI Taxonomy" id="213953"/>
    <lineage>
        <taxon>Eukaryota</taxon>
        <taxon>Metazoa</taxon>
        <taxon>Ecdysozoa</taxon>
        <taxon>Arthropoda</taxon>
        <taxon>Hexapoda</taxon>
        <taxon>Insecta</taxon>
        <taxon>Pterygota</taxon>
        <taxon>Neoptera</taxon>
        <taxon>Endopterygota</taxon>
        <taxon>Lepidoptera</taxon>
        <taxon>Glossata</taxon>
        <taxon>Ditrysia</taxon>
        <taxon>Papilionoidea</taxon>
        <taxon>Papilionidae</taxon>
        <taxon>Parnassiinae</taxon>
        <taxon>Parnassini</taxon>
        <taxon>Parnassius</taxon>
        <taxon>Driopa</taxon>
    </lineage>
</organism>
<gene>
    <name evidence="2" type="ORF">PARMNEM_LOCUS11685</name>
</gene>
<keyword evidence="3" id="KW-1185">Reference proteome</keyword>
<evidence type="ECO:0000313" key="3">
    <source>
        <dbReference type="Proteomes" id="UP001314205"/>
    </source>
</evidence>
<dbReference type="Proteomes" id="UP001314205">
    <property type="component" value="Unassembled WGS sequence"/>
</dbReference>
<proteinExistence type="predicted"/>
<sequence>MTPEQRLCNLMFDEIALTPVLYYNRSIDQIIDFEKNTVKIADHCLVFMIKGIKSKYKQPICYQFCQSATKSHILKALIIDIIRRLRECGLIIVATICDQGTSNVSAINSLIKDTKEKYLRHNKVYKSSVIEIDDTPLFHIYDPPHLLKGLRNNWINKNIRFIFNGEVMMAKWEHLKMLMR</sequence>
<dbReference type="InterPro" id="IPR048365">
    <property type="entry name" value="TNP-like_RNaseH_N"/>
</dbReference>
<dbReference type="AlphaFoldDB" id="A0AAV1L852"/>
<accession>A0AAV1L852</accession>
<feature type="domain" description="Transposable element P transposase-like RNase H" evidence="1">
    <location>
        <begin position="3"/>
        <end position="110"/>
    </location>
</feature>
<reference evidence="2 3" key="1">
    <citation type="submission" date="2023-11" db="EMBL/GenBank/DDBJ databases">
        <authorList>
            <person name="Hedman E."/>
            <person name="Englund M."/>
            <person name="Stromberg M."/>
            <person name="Nyberg Akerstrom W."/>
            <person name="Nylinder S."/>
            <person name="Jareborg N."/>
            <person name="Kallberg Y."/>
            <person name="Kronander E."/>
        </authorList>
    </citation>
    <scope>NUCLEOTIDE SEQUENCE [LARGE SCALE GENOMIC DNA]</scope>
</reference>
<dbReference type="Pfam" id="PF21787">
    <property type="entry name" value="TNP-like_RNaseH_N"/>
    <property type="match status" value="1"/>
</dbReference>
<evidence type="ECO:0000259" key="1">
    <source>
        <dbReference type="Pfam" id="PF21787"/>
    </source>
</evidence>
<comment type="caution">
    <text evidence="2">The sequence shown here is derived from an EMBL/GenBank/DDBJ whole genome shotgun (WGS) entry which is preliminary data.</text>
</comment>
<protein>
    <recommendedName>
        <fullName evidence="1">Transposable element P transposase-like RNase H domain-containing protein</fullName>
    </recommendedName>
</protein>